<dbReference type="AlphaFoldDB" id="A0A8I0AQ27"/>
<feature type="domain" description="Nuclease-associated modular DNA-binding 1" evidence="1">
    <location>
        <begin position="13"/>
        <end position="33"/>
    </location>
</feature>
<keyword evidence="3" id="KW-1185">Reference proteome</keyword>
<evidence type="ECO:0000259" key="1">
    <source>
        <dbReference type="Pfam" id="PF07453"/>
    </source>
</evidence>
<comment type="caution">
    <text evidence="2">The sequence shown here is derived from an EMBL/GenBank/DDBJ whole genome shotgun (WGS) entry which is preliminary data.</text>
</comment>
<protein>
    <recommendedName>
        <fullName evidence="1">Nuclease-associated modular DNA-binding 1 domain-containing protein</fullName>
    </recommendedName>
</protein>
<organism evidence="2 3">
    <name type="scientific">Coprococcus hominis</name>
    <name type="common">ex Liu et al. 2022</name>
    <dbReference type="NCBI Taxonomy" id="2763039"/>
    <lineage>
        <taxon>Bacteria</taxon>
        <taxon>Bacillati</taxon>
        <taxon>Bacillota</taxon>
        <taxon>Clostridia</taxon>
        <taxon>Lachnospirales</taxon>
        <taxon>Lachnospiraceae</taxon>
        <taxon>Coprococcus</taxon>
    </lineage>
</organism>
<feature type="domain" description="Nuclease-associated modular DNA-binding 1" evidence="1">
    <location>
        <begin position="113"/>
        <end position="128"/>
    </location>
</feature>
<accession>A0A8I0AQ27</accession>
<dbReference type="Proteomes" id="UP000615234">
    <property type="component" value="Unassembled WGS sequence"/>
</dbReference>
<evidence type="ECO:0000313" key="3">
    <source>
        <dbReference type="Proteomes" id="UP000615234"/>
    </source>
</evidence>
<evidence type="ECO:0000313" key="2">
    <source>
        <dbReference type="EMBL" id="MBC5663095.1"/>
    </source>
</evidence>
<dbReference type="SUPFAM" id="SSF64496">
    <property type="entry name" value="DNA-binding domain of intron-encoded endonucleases"/>
    <property type="match status" value="1"/>
</dbReference>
<dbReference type="EMBL" id="JACOOX010000005">
    <property type="protein sequence ID" value="MBC5663095.1"/>
    <property type="molecule type" value="Genomic_DNA"/>
</dbReference>
<reference evidence="2 3" key="1">
    <citation type="submission" date="2020-08" db="EMBL/GenBank/DDBJ databases">
        <title>Genome public.</title>
        <authorList>
            <person name="Liu C."/>
            <person name="Sun Q."/>
        </authorList>
    </citation>
    <scope>NUCLEOTIDE SEQUENCE [LARGE SCALE GENOMIC DNA]</scope>
    <source>
        <strain evidence="2 3">NSJ-10</strain>
    </source>
</reference>
<gene>
    <name evidence="2" type="ORF">H8S09_09355</name>
</gene>
<dbReference type="Pfam" id="PF07453">
    <property type="entry name" value="NUMOD1"/>
    <property type="match status" value="2"/>
</dbReference>
<dbReference type="RefSeq" id="WP_173783697.1">
    <property type="nucleotide sequence ID" value="NZ_JACOOX010000005.1"/>
</dbReference>
<dbReference type="InterPro" id="IPR010896">
    <property type="entry name" value="NUMOD1"/>
</dbReference>
<sequence>MPRHNNVYHYDDKTFSSIKALAAYTGINEKTLTARLRRGMSMEAACQKQLFNCTYYMDGGIVKTLPQVCIDHGKDAGLVRNRLKRNYSLNKALNSPKKIAKQGKPIVVNGILYNSIAEAARKLGLSHKEGTIRSRLRAGWSNNDAFNFEAKVENTSSNSMERV</sequence>
<proteinExistence type="predicted"/>
<name>A0A8I0AQ27_9FIRM</name>